<protein>
    <submittedName>
        <fullName evidence="1">DUF493 domain-containing protein</fullName>
    </submittedName>
</protein>
<reference evidence="1" key="1">
    <citation type="submission" date="2021-08" db="EMBL/GenBank/DDBJ databases">
        <title>Novel anaerobic bacterium isolated from sea squirt in East Sea, Republic of Korea.</title>
        <authorList>
            <person name="Nguyen T.H."/>
            <person name="Li Z."/>
            <person name="Lee Y.-J."/>
            <person name="Ko J."/>
            <person name="Kim S.-G."/>
        </authorList>
    </citation>
    <scope>NUCLEOTIDE SEQUENCE</scope>
    <source>
        <strain evidence="1">KCTC 25031</strain>
    </source>
</reference>
<keyword evidence="2" id="KW-1185">Reference proteome</keyword>
<organism evidence="1 2">
    <name type="scientific">Halosquirtibacter laminarini</name>
    <dbReference type="NCBI Taxonomy" id="3374600"/>
    <lineage>
        <taxon>Bacteria</taxon>
        <taxon>Pseudomonadati</taxon>
        <taxon>Bacteroidota</taxon>
        <taxon>Bacteroidia</taxon>
        <taxon>Marinilabiliales</taxon>
        <taxon>Prolixibacteraceae</taxon>
        <taxon>Halosquirtibacter</taxon>
    </lineage>
</organism>
<evidence type="ECO:0000313" key="2">
    <source>
        <dbReference type="Proteomes" id="UP000826212"/>
    </source>
</evidence>
<accession>A0AC61NN97</accession>
<proteinExistence type="predicted"/>
<dbReference type="EMBL" id="CP081303">
    <property type="protein sequence ID" value="QZE12942.1"/>
    <property type="molecule type" value="Genomic_DNA"/>
</dbReference>
<name>A0AC61NN97_9BACT</name>
<evidence type="ECO:0000313" key="1">
    <source>
        <dbReference type="EMBL" id="QZE12942.1"/>
    </source>
</evidence>
<gene>
    <name evidence="1" type="ORF">K4L44_10110</name>
</gene>
<dbReference type="Proteomes" id="UP000826212">
    <property type="component" value="Chromosome"/>
</dbReference>
<sequence>MLDPYKRLEEILKEDKSWPKPYMYKFIVPNHDDKVNKVKKMMPEPEKVVMRSSKDLKYISISLKTIVNSADDILELYKRIDQVEGVIKL</sequence>